<dbReference type="RefSeq" id="WP_111394132.1">
    <property type="nucleotide sequence ID" value="NZ_QKTX01000014.1"/>
</dbReference>
<name>A0A326RX18_9BACT</name>
<keyword evidence="2" id="KW-1185">Reference proteome</keyword>
<protein>
    <submittedName>
        <fullName evidence="1">Uncharacterized protein</fullName>
    </submittedName>
</protein>
<reference evidence="1 2" key="1">
    <citation type="submission" date="2018-06" db="EMBL/GenBank/DDBJ databases">
        <title>Genomic Encyclopedia of Archaeal and Bacterial Type Strains, Phase II (KMG-II): from individual species to whole genera.</title>
        <authorList>
            <person name="Goeker M."/>
        </authorList>
    </citation>
    <scope>NUCLEOTIDE SEQUENCE [LARGE SCALE GENOMIC DNA]</scope>
    <source>
        <strain evidence="1 2">T4</strain>
    </source>
</reference>
<dbReference type="AlphaFoldDB" id="A0A326RX18"/>
<comment type="caution">
    <text evidence="1">The sequence shown here is derived from an EMBL/GenBank/DDBJ whole genome shotgun (WGS) entry which is preliminary data.</text>
</comment>
<gene>
    <name evidence="1" type="ORF">CLV31_11416</name>
</gene>
<dbReference type="EMBL" id="QKTX01000014">
    <property type="protein sequence ID" value="PZV79584.1"/>
    <property type="molecule type" value="Genomic_DNA"/>
</dbReference>
<dbReference type="Proteomes" id="UP000248917">
    <property type="component" value="Unassembled WGS sequence"/>
</dbReference>
<sequence>MLNIDKLYGKLTAVDHGEIFDRPNFNFKITSFTDDWDLVPLRNWGKSLDELQKTITRILDELEDSENYKFTLLPEFVYSNPNIVIYEYLDNVYPKKASFTFEDVILFGKQDELMFRRQNQSFTLKNDLKHLNAILRECQQVYETQKDSEIRNPTYLVHERIPFLGNEQQLSYFFKLLIDGGFILCSESDFETLNANFAANETENAPAKNKKAALKKHLIEKQNLAKKVADYFYCIAPQNSSAVGFEVLIPKSEGISSRMNQSAKIRIAKTDLERFHSGFIKIVKNLE</sequence>
<proteinExistence type="predicted"/>
<accession>A0A326RX18</accession>
<evidence type="ECO:0000313" key="1">
    <source>
        <dbReference type="EMBL" id="PZV79584.1"/>
    </source>
</evidence>
<organism evidence="1 2">
    <name type="scientific">Algoriphagus aquaeductus</name>
    <dbReference type="NCBI Taxonomy" id="475299"/>
    <lineage>
        <taxon>Bacteria</taxon>
        <taxon>Pseudomonadati</taxon>
        <taxon>Bacteroidota</taxon>
        <taxon>Cytophagia</taxon>
        <taxon>Cytophagales</taxon>
        <taxon>Cyclobacteriaceae</taxon>
        <taxon>Algoriphagus</taxon>
    </lineage>
</organism>
<evidence type="ECO:0000313" key="2">
    <source>
        <dbReference type="Proteomes" id="UP000248917"/>
    </source>
</evidence>